<dbReference type="SUPFAM" id="SSF47616">
    <property type="entry name" value="GST C-terminal domain-like"/>
    <property type="match status" value="1"/>
</dbReference>
<dbReference type="OrthoDB" id="4951845at2759"/>
<dbReference type="InterPro" id="IPR004045">
    <property type="entry name" value="Glutathione_S-Trfase_N"/>
</dbReference>
<dbReference type="InterPro" id="IPR036282">
    <property type="entry name" value="Glutathione-S-Trfase_C_sf"/>
</dbReference>
<evidence type="ECO:0000259" key="2">
    <source>
        <dbReference type="Pfam" id="PF22041"/>
    </source>
</evidence>
<evidence type="ECO:0000259" key="1">
    <source>
        <dbReference type="Pfam" id="PF13409"/>
    </source>
</evidence>
<sequence>MADIITLYDIPNRNPSQAWSPNTWKARLALNIKGLPYRTVWVEYLDIEPLCKKLGATKTNSAVAPYTLPVIHDPAHNAVVSDSIEIARYLDKTYPATTPLFPRGSHALQAAFQTAHDNTVAHAVPIIMLPLSCALLNPVSEPYFRRTREEYVGMKMEEFSPLGPKRDLHWKTLRAGHEVMAGWLAENEQGPFVMGDQISYADATIAAYLIWMRTILGPESAEWKDVLTWQDGKWAIYMKEFERFDQI</sequence>
<dbReference type="Proteomes" id="UP000076532">
    <property type="component" value="Unassembled WGS sequence"/>
</dbReference>
<feature type="domain" description="GST N-terminal" evidence="1">
    <location>
        <begin position="19"/>
        <end position="92"/>
    </location>
</feature>
<dbReference type="Gene3D" id="1.20.1050.10">
    <property type="match status" value="1"/>
</dbReference>
<gene>
    <name evidence="3" type="ORF">FIBSPDRAFT_794236</name>
</gene>
<organism evidence="3 4">
    <name type="scientific">Athelia psychrophila</name>
    <dbReference type="NCBI Taxonomy" id="1759441"/>
    <lineage>
        <taxon>Eukaryota</taxon>
        <taxon>Fungi</taxon>
        <taxon>Dikarya</taxon>
        <taxon>Basidiomycota</taxon>
        <taxon>Agaricomycotina</taxon>
        <taxon>Agaricomycetes</taxon>
        <taxon>Agaricomycetidae</taxon>
        <taxon>Atheliales</taxon>
        <taxon>Atheliaceae</taxon>
        <taxon>Athelia</taxon>
    </lineage>
</organism>
<dbReference type="GO" id="GO:0016034">
    <property type="term" value="F:maleylacetoacetate isomerase activity"/>
    <property type="evidence" value="ECO:0007669"/>
    <property type="project" value="TreeGrafter"/>
</dbReference>
<dbReference type="PANTHER" id="PTHR42673:SF4">
    <property type="entry name" value="MALEYLACETOACETATE ISOMERASE"/>
    <property type="match status" value="1"/>
</dbReference>
<dbReference type="SUPFAM" id="SSF52833">
    <property type="entry name" value="Thioredoxin-like"/>
    <property type="match status" value="1"/>
</dbReference>
<dbReference type="Pfam" id="PF13409">
    <property type="entry name" value="GST_N_2"/>
    <property type="match status" value="1"/>
</dbReference>
<dbReference type="Pfam" id="PF22041">
    <property type="entry name" value="GST_C_7"/>
    <property type="match status" value="1"/>
</dbReference>
<dbReference type="InterPro" id="IPR036249">
    <property type="entry name" value="Thioredoxin-like_sf"/>
</dbReference>
<dbReference type="InterPro" id="IPR054416">
    <property type="entry name" value="GST_UstS-like_C"/>
</dbReference>
<dbReference type="GO" id="GO:0006559">
    <property type="term" value="P:L-phenylalanine catabolic process"/>
    <property type="evidence" value="ECO:0007669"/>
    <property type="project" value="TreeGrafter"/>
</dbReference>
<name>A0A166FAB1_9AGAM</name>
<dbReference type="STRING" id="436010.A0A166FAB1"/>
<proteinExistence type="predicted"/>
<reference evidence="3 4" key="1">
    <citation type="journal article" date="2016" name="Mol. Biol. Evol.">
        <title>Comparative Genomics of Early-Diverging Mushroom-Forming Fungi Provides Insights into the Origins of Lignocellulose Decay Capabilities.</title>
        <authorList>
            <person name="Nagy L.G."/>
            <person name="Riley R."/>
            <person name="Tritt A."/>
            <person name="Adam C."/>
            <person name="Daum C."/>
            <person name="Floudas D."/>
            <person name="Sun H."/>
            <person name="Yadav J.S."/>
            <person name="Pangilinan J."/>
            <person name="Larsson K.H."/>
            <person name="Matsuura K."/>
            <person name="Barry K."/>
            <person name="Labutti K."/>
            <person name="Kuo R."/>
            <person name="Ohm R.A."/>
            <person name="Bhattacharya S.S."/>
            <person name="Shirouzu T."/>
            <person name="Yoshinaga Y."/>
            <person name="Martin F.M."/>
            <person name="Grigoriev I.V."/>
            <person name="Hibbett D.S."/>
        </authorList>
    </citation>
    <scope>NUCLEOTIDE SEQUENCE [LARGE SCALE GENOMIC DNA]</scope>
    <source>
        <strain evidence="3 4">CBS 109695</strain>
    </source>
</reference>
<evidence type="ECO:0000313" key="3">
    <source>
        <dbReference type="EMBL" id="KZP16594.1"/>
    </source>
</evidence>
<dbReference type="CDD" id="cd03038">
    <property type="entry name" value="GST_N_etherase_LigE"/>
    <property type="match status" value="1"/>
</dbReference>
<evidence type="ECO:0000313" key="4">
    <source>
        <dbReference type="Proteomes" id="UP000076532"/>
    </source>
</evidence>
<accession>A0A166FAB1</accession>
<dbReference type="EMBL" id="KV417591">
    <property type="protein sequence ID" value="KZP16594.1"/>
    <property type="molecule type" value="Genomic_DNA"/>
</dbReference>
<dbReference type="PANTHER" id="PTHR42673">
    <property type="entry name" value="MALEYLACETOACETATE ISOMERASE"/>
    <property type="match status" value="1"/>
</dbReference>
<dbReference type="Gene3D" id="3.40.30.10">
    <property type="entry name" value="Glutaredoxin"/>
    <property type="match status" value="1"/>
</dbReference>
<feature type="domain" description="Glutathione S-transferase UstS-like C-terminal" evidence="2">
    <location>
        <begin position="107"/>
        <end position="244"/>
    </location>
</feature>
<protein>
    <submittedName>
        <fullName evidence="3">Uncharacterized protein</fullName>
    </submittedName>
</protein>
<keyword evidence="4" id="KW-1185">Reference proteome</keyword>
<feature type="non-terminal residue" evidence="3">
    <location>
        <position position="247"/>
    </location>
</feature>
<dbReference type="GO" id="GO:0004364">
    <property type="term" value="F:glutathione transferase activity"/>
    <property type="evidence" value="ECO:0007669"/>
    <property type="project" value="TreeGrafter"/>
</dbReference>
<dbReference type="AlphaFoldDB" id="A0A166FAB1"/>
<dbReference type="GO" id="GO:0006749">
    <property type="term" value="P:glutathione metabolic process"/>
    <property type="evidence" value="ECO:0007669"/>
    <property type="project" value="TreeGrafter"/>
</dbReference>